<dbReference type="HOGENOM" id="CLU_3032973_0_0_1"/>
<dbReference type="AlphaFoldDB" id="A0A0C3E0P4"/>
<dbReference type="EMBL" id="KN832870">
    <property type="protein sequence ID" value="KIN07898.1"/>
    <property type="molecule type" value="Genomic_DNA"/>
</dbReference>
<reference evidence="2" key="2">
    <citation type="submission" date="2015-01" db="EMBL/GenBank/DDBJ databases">
        <title>Evolutionary Origins and Diversification of the Mycorrhizal Mutualists.</title>
        <authorList>
            <consortium name="DOE Joint Genome Institute"/>
            <consortium name="Mycorrhizal Genomics Consortium"/>
            <person name="Kohler A."/>
            <person name="Kuo A."/>
            <person name="Nagy L.G."/>
            <person name="Floudas D."/>
            <person name="Copeland A."/>
            <person name="Barry K.W."/>
            <person name="Cichocki N."/>
            <person name="Veneault-Fourrey C."/>
            <person name="LaButti K."/>
            <person name="Lindquist E.A."/>
            <person name="Lipzen A."/>
            <person name="Lundell T."/>
            <person name="Morin E."/>
            <person name="Murat C."/>
            <person name="Riley R."/>
            <person name="Ohm R."/>
            <person name="Sun H."/>
            <person name="Tunlid A."/>
            <person name="Henrissat B."/>
            <person name="Grigoriev I.V."/>
            <person name="Hibbett D.S."/>
            <person name="Martin F."/>
        </authorList>
    </citation>
    <scope>NUCLEOTIDE SEQUENCE [LARGE SCALE GENOMIC DNA]</scope>
    <source>
        <strain evidence="2">Zn</strain>
    </source>
</reference>
<evidence type="ECO:0000313" key="1">
    <source>
        <dbReference type="EMBL" id="KIN07898.1"/>
    </source>
</evidence>
<dbReference type="InParanoid" id="A0A0C3E0P4"/>
<dbReference type="Proteomes" id="UP000054321">
    <property type="component" value="Unassembled WGS sequence"/>
</dbReference>
<keyword evidence="2" id="KW-1185">Reference proteome</keyword>
<evidence type="ECO:0000313" key="2">
    <source>
        <dbReference type="Proteomes" id="UP000054321"/>
    </source>
</evidence>
<protein>
    <submittedName>
        <fullName evidence="1">Uncharacterized protein</fullName>
    </submittedName>
</protein>
<organism evidence="1 2">
    <name type="scientific">Oidiodendron maius (strain Zn)</name>
    <dbReference type="NCBI Taxonomy" id="913774"/>
    <lineage>
        <taxon>Eukaryota</taxon>
        <taxon>Fungi</taxon>
        <taxon>Dikarya</taxon>
        <taxon>Ascomycota</taxon>
        <taxon>Pezizomycotina</taxon>
        <taxon>Leotiomycetes</taxon>
        <taxon>Leotiomycetes incertae sedis</taxon>
        <taxon>Myxotrichaceae</taxon>
        <taxon>Oidiodendron</taxon>
    </lineage>
</organism>
<gene>
    <name evidence="1" type="ORF">OIDMADRAFT_16380</name>
</gene>
<sequence length="55" mass="6101">MAIETVTQTDTVQSLAFPDTLPFPSDIPIAPLHGPVLTKLQAHLYYLTVFFSKLL</sequence>
<name>A0A0C3E0P4_OIDMZ</name>
<proteinExistence type="predicted"/>
<accession>A0A0C3E0P4</accession>
<reference evidence="1 2" key="1">
    <citation type="submission" date="2014-04" db="EMBL/GenBank/DDBJ databases">
        <authorList>
            <consortium name="DOE Joint Genome Institute"/>
            <person name="Kuo A."/>
            <person name="Martino E."/>
            <person name="Perotto S."/>
            <person name="Kohler A."/>
            <person name="Nagy L.G."/>
            <person name="Floudas D."/>
            <person name="Copeland A."/>
            <person name="Barry K.W."/>
            <person name="Cichocki N."/>
            <person name="Veneault-Fourrey C."/>
            <person name="LaButti K."/>
            <person name="Lindquist E.A."/>
            <person name="Lipzen A."/>
            <person name="Lundell T."/>
            <person name="Morin E."/>
            <person name="Murat C."/>
            <person name="Sun H."/>
            <person name="Tunlid A."/>
            <person name="Henrissat B."/>
            <person name="Grigoriev I.V."/>
            <person name="Hibbett D.S."/>
            <person name="Martin F."/>
            <person name="Nordberg H.P."/>
            <person name="Cantor M.N."/>
            <person name="Hua S.X."/>
        </authorList>
    </citation>
    <scope>NUCLEOTIDE SEQUENCE [LARGE SCALE GENOMIC DNA]</scope>
    <source>
        <strain evidence="1 2">Zn</strain>
    </source>
</reference>